<reference evidence="2" key="1">
    <citation type="submission" date="2022-08" db="UniProtKB">
        <authorList>
            <consortium name="EnsemblMetazoa"/>
        </authorList>
    </citation>
    <scope>IDENTIFICATION</scope>
    <source>
        <strain evidence="2">Israel</strain>
    </source>
</reference>
<sequence length="143" mass="16328">MSKRVQLVQKKLVSKRENVKGGSKQKFDAVDDMIMKIIEVDPLSVGKVEDVADVESVAEYDVPETSMPTETPSRKRKARESDEHEYDIEEKILNVELMRVKIYKARLKCLALERNLGVPLSEITKPLLEDPNNADDTKLFLLK</sequence>
<dbReference type="EMBL" id="AJVK01008136">
    <property type="status" value="NOT_ANNOTATED_CDS"/>
    <property type="molecule type" value="Genomic_DNA"/>
</dbReference>
<dbReference type="Proteomes" id="UP000092462">
    <property type="component" value="Unassembled WGS sequence"/>
</dbReference>
<dbReference type="VEuPathDB" id="VectorBase:PPAPM1_011714"/>
<dbReference type="EnsemblMetazoa" id="PPAI010435-RA">
    <property type="protein sequence ID" value="PPAI010435-PA"/>
    <property type="gene ID" value="PPAI010435"/>
</dbReference>
<organism evidence="2 3">
    <name type="scientific">Phlebotomus papatasi</name>
    <name type="common">Sandfly</name>
    <dbReference type="NCBI Taxonomy" id="29031"/>
    <lineage>
        <taxon>Eukaryota</taxon>
        <taxon>Metazoa</taxon>
        <taxon>Ecdysozoa</taxon>
        <taxon>Arthropoda</taxon>
        <taxon>Hexapoda</taxon>
        <taxon>Insecta</taxon>
        <taxon>Pterygota</taxon>
        <taxon>Neoptera</taxon>
        <taxon>Endopterygota</taxon>
        <taxon>Diptera</taxon>
        <taxon>Nematocera</taxon>
        <taxon>Psychodoidea</taxon>
        <taxon>Psychodidae</taxon>
        <taxon>Phlebotomus</taxon>
        <taxon>Phlebotomus</taxon>
    </lineage>
</organism>
<dbReference type="AlphaFoldDB" id="A0A1B0DPJ9"/>
<dbReference type="VEuPathDB" id="VectorBase:PPAI010435"/>
<accession>A0A1B0DPJ9</accession>
<evidence type="ECO:0000256" key="1">
    <source>
        <dbReference type="SAM" id="MobiDB-lite"/>
    </source>
</evidence>
<name>A0A1B0DPJ9_PHLPP</name>
<evidence type="ECO:0000313" key="2">
    <source>
        <dbReference type="EnsemblMetazoa" id="PPAI010435-PA"/>
    </source>
</evidence>
<evidence type="ECO:0000313" key="3">
    <source>
        <dbReference type="Proteomes" id="UP000092462"/>
    </source>
</evidence>
<proteinExistence type="predicted"/>
<keyword evidence="3" id="KW-1185">Reference proteome</keyword>
<protein>
    <submittedName>
        <fullName evidence="2">Uncharacterized protein</fullName>
    </submittedName>
</protein>
<feature type="region of interest" description="Disordered" evidence="1">
    <location>
        <begin position="59"/>
        <end position="84"/>
    </location>
</feature>